<dbReference type="GO" id="GO:0009295">
    <property type="term" value="C:nucleoid"/>
    <property type="evidence" value="ECO:0007669"/>
    <property type="project" value="InterPro"/>
</dbReference>
<keyword evidence="2" id="KW-1185">Reference proteome</keyword>
<dbReference type="InterPro" id="IPR007358">
    <property type="entry name" value="Nucleoid_associated_NdpA"/>
</dbReference>
<dbReference type="Proteomes" id="UP000607559">
    <property type="component" value="Unassembled WGS sequence"/>
</dbReference>
<evidence type="ECO:0000313" key="1">
    <source>
        <dbReference type="EMBL" id="GGA98873.1"/>
    </source>
</evidence>
<comment type="caution">
    <text evidence="1">The sequence shown here is derived from an EMBL/GenBank/DDBJ whole genome shotgun (WGS) entry which is preliminary data.</text>
</comment>
<dbReference type="EMBL" id="BMJC01000002">
    <property type="protein sequence ID" value="GGA98873.1"/>
    <property type="molecule type" value="Genomic_DNA"/>
</dbReference>
<organism evidence="1 2">
    <name type="scientific">Puia dinghuensis</name>
    <dbReference type="NCBI Taxonomy" id="1792502"/>
    <lineage>
        <taxon>Bacteria</taxon>
        <taxon>Pseudomonadati</taxon>
        <taxon>Bacteroidota</taxon>
        <taxon>Chitinophagia</taxon>
        <taxon>Chitinophagales</taxon>
        <taxon>Chitinophagaceae</taxon>
        <taxon>Puia</taxon>
    </lineage>
</organism>
<dbReference type="RefSeq" id="WP_262892854.1">
    <property type="nucleotide sequence ID" value="NZ_BMJC01000002.1"/>
</dbReference>
<dbReference type="Pfam" id="PF04245">
    <property type="entry name" value="NA37"/>
    <property type="match status" value="1"/>
</dbReference>
<reference evidence="1" key="2">
    <citation type="submission" date="2020-09" db="EMBL/GenBank/DDBJ databases">
        <authorList>
            <person name="Sun Q."/>
            <person name="Zhou Y."/>
        </authorList>
    </citation>
    <scope>NUCLEOTIDE SEQUENCE</scope>
    <source>
        <strain evidence="1">CGMCC 1.15448</strain>
    </source>
</reference>
<evidence type="ECO:0000313" key="2">
    <source>
        <dbReference type="Proteomes" id="UP000607559"/>
    </source>
</evidence>
<evidence type="ECO:0008006" key="3">
    <source>
        <dbReference type="Google" id="ProtNLM"/>
    </source>
</evidence>
<gene>
    <name evidence="1" type="ORF">GCM10011511_22750</name>
</gene>
<protein>
    <recommendedName>
        <fullName evidence="3">Nucleoid-associated protein</fullName>
    </recommendedName>
</protein>
<name>A0A8J2UCN3_9BACT</name>
<sequence>MIFTEAIIDRLSVHYTGNKQNGGALLLSKGEQELNNEAKEKLRVALLARFSNCHERYAFYHNSSLEYNEVYTFARALFRDRGTLYDQSVRMASHLFEVSLHPKIKPGELYVGYFSNLLDDETVLEAIGIFKAETRTLFADCIPVEDDLNLQLKEGVELARVDKGCLILNRGEEQGYELLIFDSANGKGEEAQFWKDKFLGVLIRQNEFLQTQGFLTLTKNYVTQQLPGEFEVSKTEQIDILNRSMDYFKTHGNFDRDEFETEVLHHDDLIQSFRNYDEQYRKNNDLQPMESFEISSHAVKKQARVFKSVIKLDRNFHIYVHGDRELIEKGYDEAIGKHYYKIYFDQES</sequence>
<reference evidence="1" key="1">
    <citation type="journal article" date="2014" name="Int. J. Syst. Evol. Microbiol.">
        <title>Complete genome sequence of Corynebacterium casei LMG S-19264T (=DSM 44701T), isolated from a smear-ripened cheese.</title>
        <authorList>
            <consortium name="US DOE Joint Genome Institute (JGI-PGF)"/>
            <person name="Walter F."/>
            <person name="Albersmeier A."/>
            <person name="Kalinowski J."/>
            <person name="Ruckert C."/>
        </authorList>
    </citation>
    <scope>NUCLEOTIDE SEQUENCE</scope>
    <source>
        <strain evidence="1">CGMCC 1.15448</strain>
    </source>
</reference>
<proteinExistence type="predicted"/>
<dbReference type="AlphaFoldDB" id="A0A8J2UCN3"/>
<accession>A0A8J2UCN3</accession>